<dbReference type="PANTHER" id="PTHR43829">
    <property type="entry name" value="AQUAPORIN OR AQUAGLYCEROPORIN RELATED"/>
    <property type="match status" value="1"/>
</dbReference>
<dbReference type="OrthoDB" id="9807293at2"/>
<dbReference type="NCBIfam" id="TIGR00861">
    <property type="entry name" value="MIP"/>
    <property type="match status" value="1"/>
</dbReference>
<dbReference type="RefSeq" id="WP_003084424.1">
    <property type="nucleotide sequence ID" value="NZ_CP070236.1"/>
</dbReference>
<evidence type="ECO:0000256" key="2">
    <source>
        <dbReference type="ARBA" id="ARBA00006175"/>
    </source>
</evidence>
<evidence type="ECO:0000256" key="8">
    <source>
        <dbReference type="SAM" id="Phobius"/>
    </source>
</evidence>
<keyword evidence="3 7" id="KW-0813">Transport</keyword>
<proteinExistence type="inferred from homology"/>
<evidence type="ECO:0000256" key="1">
    <source>
        <dbReference type="ARBA" id="ARBA00004141"/>
    </source>
</evidence>
<dbReference type="PRINTS" id="PR00783">
    <property type="entry name" value="MINTRINSICP"/>
</dbReference>
<dbReference type="GO" id="GO:0005886">
    <property type="term" value="C:plasma membrane"/>
    <property type="evidence" value="ECO:0007669"/>
    <property type="project" value="TreeGrafter"/>
</dbReference>
<keyword evidence="4 7" id="KW-0812">Transmembrane</keyword>
<name>A0A4V0H9R5_STRPO</name>
<reference evidence="9 10" key="1">
    <citation type="submission" date="2019-05" db="EMBL/GenBank/DDBJ databases">
        <authorList>
            <consortium name="Pathogen Informatics"/>
        </authorList>
    </citation>
    <scope>NUCLEOTIDE SEQUENCE [LARGE SCALE GENOMIC DNA]</scope>
    <source>
        <strain evidence="9 10">NCTC10924</strain>
    </source>
</reference>
<dbReference type="Pfam" id="PF00230">
    <property type="entry name" value="MIP"/>
    <property type="match status" value="1"/>
</dbReference>
<organism evidence="9 10">
    <name type="scientific">Streptococcus porcinus</name>
    <dbReference type="NCBI Taxonomy" id="1340"/>
    <lineage>
        <taxon>Bacteria</taxon>
        <taxon>Bacillati</taxon>
        <taxon>Bacillota</taxon>
        <taxon>Bacilli</taxon>
        <taxon>Lactobacillales</taxon>
        <taxon>Streptococcaceae</taxon>
        <taxon>Streptococcus</taxon>
    </lineage>
</organism>
<dbReference type="SUPFAM" id="SSF81338">
    <property type="entry name" value="Aquaporin-like"/>
    <property type="match status" value="1"/>
</dbReference>
<dbReference type="PANTHER" id="PTHR43829:SF9">
    <property type="entry name" value="AQUAPORIN-9"/>
    <property type="match status" value="1"/>
</dbReference>
<sequence length="236" mass="24595">MSFIGELLGTLVLVLLGDGVVAAVCLKNTKAEGSGWIAITLGWGLAVAVPVYMVGFLSGAHLNPAVTIALALTGAFPWVHVLPYIVAQMLGAMLGATLVYLHYYPHWQETKDSATILGCFSTAPAIRHTWSNFLGEAIGTAVLVMTVMSLGPNKLSAGFGPLIVGLVVMAVGFGLGGTTGYAINPARDLGPRLIHALLPIPNKGESDWSYAWIPVVAPILGGSLGAVLYQLVLSTM</sequence>
<evidence type="ECO:0000256" key="3">
    <source>
        <dbReference type="ARBA" id="ARBA00022448"/>
    </source>
</evidence>
<dbReference type="EMBL" id="LR594052">
    <property type="protein sequence ID" value="VTT45006.1"/>
    <property type="molecule type" value="Genomic_DNA"/>
</dbReference>
<comment type="subcellular location">
    <subcellularLocation>
        <location evidence="1">Membrane</location>
        <topology evidence="1">Multi-pass membrane protein</topology>
    </subcellularLocation>
</comment>
<comment type="similarity">
    <text evidence="2 7">Belongs to the MIP/aquaporin (TC 1.A.8) family.</text>
</comment>
<gene>
    <name evidence="9" type="primary">glpF2</name>
    <name evidence="9" type="ORF">NCTC10924_01313</name>
</gene>
<evidence type="ECO:0000256" key="4">
    <source>
        <dbReference type="ARBA" id="ARBA00022692"/>
    </source>
</evidence>
<feature type="transmembrane region" description="Helical" evidence="8">
    <location>
        <begin position="38"/>
        <end position="60"/>
    </location>
</feature>
<dbReference type="Proteomes" id="UP000306241">
    <property type="component" value="Chromosome"/>
</dbReference>
<keyword evidence="5 8" id="KW-1133">Transmembrane helix</keyword>
<evidence type="ECO:0000313" key="9">
    <source>
        <dbReference type="EMBL" id="VTT45006.1"/>
    </source>
</evidence>
<dbReference type="GO" id="GO:0015254">
    <property type="term" value="F:glycerol channel activity"/>
    <property type="evidence" value="ECO:0007669"/>
    <property type="project" value="TreeGrafter"/>
</dbReference>
<dbReference type="InterPro" id="IPR022357">
    <property type="entry name" value="MIP_CS"/>
</dbReference>
<dbReference type="InterPro" id="IPR000425">
    <property type="entry name" value="MIP"/>
</dbReference>
<protein>
    <submittedName>
        <fullName evidence="9">Glycerol uptake facilitator protein 2</fullName>
    </submittedName>
</protein>
<keyword evidence="6 8" id="KW-0472">Membrane</keyword>
<accession>A0A4V0H9R5</accession>
<feature type="transmembrane region" description="Helical" evidence="8">
    <location>
        <begin position="162"/>
        <end position="183"/>
    </location>
</feature>
<dbReference type="AlphaFoldDB" id="A0A4V0H9R5"/>
<evidence type="ECO:0000256" key="7">
    <source>
        <dbReference type="RuleBase" id="RU000477"/>
    </source>
</evidence>
<feature type="transmembrane region" description="Helical" evidence="8">
    <location>
        <begin position="211"/>
        <end position="232"/>
    </location>
</feature>
<evidence type="ECO:0000256" key="5">
    <source>
        <dbReference type="ARBA" id="ARBA00022989"/>
    </source>
</evidence>
<dbReference type="Gene3D" id="1.20.1080.10">
    <property type="entry name" value="Glycerol uptake facilitator protein"/>
    <property type="match status" value="1"/>
</dbReference>
<dbReference type="InterPro" id="IPR023271">
    <property type="entry name" value="Aquaporin-like"/>
</dbReference>
<evidence type="ECO:0000313" key="10">
    <source>
        <dbReference type="Proteomes" id="UP000306241"/>
    </source>
</evidence>
<dbReference type="InterPro" id="IPR050363">
    <property type="entry name" value="MIP/Aquaporin"/>
</dbReference>
<dbReference type="PROSITE" id="PS00221">
    <property type="entry name" value="MIP"/>
    <property type="match status" value="1"/>
</dbReference>
<dbReference type="CDD" id="cd00333">
    <property type="entry name" value="MIP"/>
    <property type="match status" value="1"/>
</dbReference>
<evidence type="ECO:0000256" key="6">
    <source>
        <dbReference type="ARBA" id="ARBA00023136"/>
    </source>
</evidence>